<feature type="domain" description="Phosphodiester glycosidase" evidence="1">
    <location>
        <begin position="110"/>
        <end position="256"/>
    </location>
</feature>
<keyword evidence="2" id="KW-0326">Glycosidase</keyword>
<dbReference type="GO" id="GO:0016798">
    <property type="term" value="F:hydrolase activity, acting on glycosyl bonds"/>
    <property type="evidence" value="ECO:0007669"/>
    <property type="project" value="UniProtKB-KW"/>
</dbReference>
<sequence>MKRSLVTLALAACALAGCEQQPEGEPIARAEIGGNALGTPAQTASPEDAQATIASQVESACRSVIFEDSSLTHCLAVPSRHRISTALAEGDGENYRSLSALAGARDPETVAFAMNAGMFDDEGDPIGYYVEDSERLKTLNTQDGEGNFHLDPNGVFFGSGDKWEIRTTADFLANVSERPDFGTQSGPMLVIDGKLHPEISTDGESRLIRNSVGIDAKGRAHFVISNAPISFGKLARFYRDELSVSNALYLDGNVSALWNPATGRLDSGAAIGPLIVVEKRASAEE</sequence>
<reference evidence="2 3" key="1">
    <citation type="submission" date="2023-08" db="EMBL/GenBank/DDBJ databases">
        <title>genomic of DY56.</title>
        <authorList>
            <person name="Wang Y."/>
        </authorList>
    </citation>
    <scope>NUCLEOTIDE SEQUENCE [LARGE SCALE GENOMIC DNA]</scope>
    <source>
        <strain evidence="2 3">DY56-A-20</strain>
    </source>
</reference>
<name>A0ABT9H816_9SPHN</name>
<keyword evidence="3" id="KW-1185">Reference proteome</keyword>
<gene>
    <name evidence="2" type="ORF">Q9K01_07445</name>
</gene>
<protein>
    <submittedName>
        <fullName evidence="2">Phosphodiester glycosidase family protein</fullName>
    </submittedName>
</protein>
<organism evidence="2 3">
    <name type="scientific">Qipengyuania benthica</name>
    <dbReference type="NCBI Taxonomy" id="3067651"/>
    <lineage>
        <taxon>Bacteria</taxon>
        <taxon>Pseudomonadati</taxon>
        <taxon>Pseudomonadota</taxon>
        <taxon>Alphaproteobacteria</taxon>
        <taxon>Sphingomonadales</taxon>
        <taxon>Erythrobacteraceae</taxon>
        <taxon>Qipengyuania</taxon>
    </lineage>
</organism>
<evidence type="ECO:0000259" key="1">
    <source>
        <dbReference type="Pfam" id="PF09992"/>
    </source>
</evidence>
<dbReference type="Pfam" id="PF09992">
    <property type="entry name" value="NAGPA"/>
    <property type="match status" value="1"/>
</dbReference>
<dbReference type="EMBL" id="JAVAIL010000002">
    <property type="protein sequence ID" value="MDP4539449.1"/>
    <property type="molecule type" value="Genomic_DNA"/>
</dbReference>
<comment type="caution">
    <text evidence="2">The sequence shown here is derived from an EMBL/GenBank/DDBJ whole genome shotgun (WGS) entry which is preliminary data.</text>
</comment>
<dbReference type="RefSeq" id="WP_305929575.1">
    <property type="nucleotide sequence ID" value="NZ_JAVAIL010000002.1"/>
</dbReference>
<dbReference type="PROSITE" id="PS51257">
    <property type="entry name" value="PROKAR_LIPOPROTEIN"/>
    <property type="match status" value="1"/>
</dbReference>
<proteinExistence type="predicted"/>
<dbReference type="Proteomes" id="UP001235664">
    <property type="component" value="Unassembled WGS sequence"/>
</dbReference>
<keyword evidence="2" id="KW-0378">Hydrolase</keyword>
<evidence type="ECO:0000313" key="2">
    <source>
        <dbReference type="EMBL" id="MDP4539449.1"/>
    </source>
</evidence>
<accession>A0ABT9H816</accession>
<dbReference type="InterPro" id="IPR018711">
    <property type="entry name" value="NAGPA"/>
</dbReference>
<evidence type="ECO:0000313" key="3">
    <source>
        <dbReference type="Proteomes" id="UP001235664"/>
    </source>
</evidence>